<keyword evidence="4" id="KW-0808">Transferase</keyword>
<keyword evidence="11" id="KW-1185">Reference proteome</keyword>
<comment type="caution">
    <text evidence="10">The sequence shown here is derived from an EMBL/GenBank/DDBJ whole genome shotgun (WGS) entry which is preliminary data.</text>
</comment>
<feature type="domain" description="Histidine kinase" evidence="9">
    <location>
        <begin position="156"/>
        <end position="363"/>
    </location>
</feature>
<evidence type="ECO:0000313" key="11">
    <source>
        <dbReference type="Proteomes" id="UP001430679"/>
    </source>
</evidence>
<dbReference type="InterPro" id="IPR005467">
    <property type="entry name" value="His_kinase_dom"/>
</dbReference>
<dbReference type="InterPro" id="IPR036097">
    <property type="entry name" value="HisK_dim/P_sf"/>
</dbReference>
<evidence type="ECO:0000256" key="5">
    <source>
        <dbReference type="ARBA" id="ARBA00022741"/>
    </source>
</evidence>
<evidence type="ECO:0000259" key="9">
    <source>
        <dbReference type="PROSITE" id="PS50109"/>
    </source>
</evidence>
<dbReference type="InterPro" id="IPR003661">
    <property type="entry name" value="HisK_dim/P_dom"/>
</dbReference>
<dbReference type="CDD" id="cd00082">
    <property type="entry name" value="HisKA"/>
    <property type="match status" value="1"/>
</dbReference>
<keyword evidence="8" id="KW-0902">Two-component regulatory system</keyword>
<dbReference type="Gene3D" id="3.30.565.10">
    <property type="entry name" value="Histidine kinase-like ATPase, C-terminal domain"/>
    <property type="match status" value="1"/>
</dbReference>
<dbReference type="Gene3D" id="1.10.287.130">
    <property type="match status" value="1"/>
</dbReference>
<keyword evidence="3" id="KW-0597">Phosphoprotein</keyword>
<dbReference type="SUPFAM" id="SSF47384">
    <property type="entry name" value="Homodimeric domain of signal transducing histidine kinase"/>
    <property type="match status" value="1"/>
</dbReference>
<organism evidence="10 11">
    <name type="scientific">Flavobacterium piscisymbiosum</name>
    <dbReference type="NCBI Taxonomy" id="2893753"/>
    <lineage>
        <taxon>Bacteria</taxon>
        <taxon>Pseudomonadati</taxon>
        <taxon>Bacteroidota</taxon>
        <taxon>Flavobacteriia</taxon>
        <taxon>Flavobacteriales</taxon>
        <taxon>Flavobacteriaceae</taxon>
        <taxon>Flavobacterium</taxon>
    </lineage>
</organism>
<dbReference type="CDD" id="cd00075">
    <property type="entry name" value="HATPase"/>
    <property type="match status" value="1"/>
</dbReference>
<evidence type="ECO:0000256" key="7">
    <source>
        <dbReference type="ARBA" id="ARBA00022840"/>
    </source>
</evidence>
<dbReference type="Proteomes" id="UP001430679">
    <property type="component" value="Unassembled WGS sequence"/>
</dbReference>
<dbReference type="Pfam" id="PF00512">
    <property type="entry name" value="HisKA"/>
    <property type="match status" value="1"/>
</dbReference>
<reference evidence="10" key="1">
    <citation type="submission" date="2021-11" db="EMBL/GenBank/DDBJ databases">
        <title>Description of novel Flavobacterium species.</title>
        <authorList>
            <person name="Saticioglu I.B."/>
            <person name="Ay H."/>
            <person name="Altun S."/>
            <person name="Duman M."/>
        </authorList>
    </citation>
    <scope>NUCLEOTIDE SEQUENCE</scope>
    <source>
        <strain evidence="10">F-30</strain>
    </source>
</reference>
<dbReference type="InterPro" id="IPR036890">
    <property type="entry name" value="HATPase_C_sf"/>
</dbReference>
<dbReference type="SMART" id="SM00387">
    <property type="entry name" value="HATPase_c"/>
    <property type="match status" value="1"/>
</dbReference>
<dbReference type="PRINTS" id="PR00344">
    <property type="entry name" value="BCTRLSENSOR"/>
</dbReference>
<keyword evidence="7" id="KW-0067">ATP-binding</keyword>
<protein>
    <recommendedName>
        <fullName evidence="2">histidine kinase</fullName>
        <ecNumber evidence="2">2.7.13.3</ecNumber>
    </recommendedName>
</protein>
<evidence type="ECO:0000313" key="10">
    <source>
        <dbReference type="EMBL" id="MCC9065651.1"/>
    </source>
</evidence>
<dbReference type="PROSITE" id="PS50109">
    <property type="entry name" value="HIS_KIN"/>
    <property type="match status" value="1"/>
</dbReference>
<dbReference type="EC" id="2.7.13.3" evidence="2"/>
<gene>
    <name evidence="10" type="ORF">LNP81_21875</name>
</gene>
<dbReference type="SUPFAM" id="SSF55874">
    <property type="entry name" value="ATPase domain of HSP90 chaperone/DNA topoisomerase II/histidine kinase"/>
    <property type="match status" value="1"/>
</dbReference>
<evidence type="ECO:0000256" key="3">
    <source>
        <dbReference type="ARBA" id="ARBA00022553"/>
    </source>
</evidence>
<sequence length="363" mass="41504">MKSFPTKEKLKERVKELTCLYEVSKTIARSDGKEKQVFKKIILSTKKAWRYNKDAVVELLIPDYALLTTKLNEQTVSQYSDIRVANVTVGYIKVHYPENKYSQNDFLKEEQKLLDTIAFEIGTYLEKLKNFKKKQILMRTVERVDRLSVLGEMTAGIAHELNTPLGNILGYAELIKSNNTNPEIDSDISIIINSVIYSREIVKKLMFFSCEMPQQLQLQEIKPIVNFAMSFLKQNFQKRNIKSELIFKNDTVVARIDNVQLTQVFFNLLINAIHASPEKSIIKTIIESDTENLFITVEDHGIGIPDAMKQKVFEPFFTTKATNKGCGLGLSVVHGIIKNHNGEITIRNNTPRGTIFIIKLPLN</sequence>
<evidence type="ECO:0000256" key="1">
    <source>
        <dbReference type="ARBA" id="ARBA00000085"/>
    </source>
</evidence>
<evidence type="ECO:0000256" key="2">
    <source>
        <dbReference type="ARBA" id="ARBA00012438"/>
    </source>
</evidence>
<evidence type="ECO:0000256" key="4">
    <source>
        <dbReference type="ARBA" id="ARBA00022679"/>
    </source>
</evidence>
<dbReference type="InterPro" id="IPR004358">
    <property type="entry name" value="Sig_transdc_His_kin-like_C"/>
</dbReference>
<proteinExistence type="predicted"/>
<evidence type="ECO:0000256" key="8">
    <source>
        <dbReference type="ARBA" id="ARBA00023012"/>
    </source>
</evidence>
<dbReference type="PANTHER" id="PTHR43065">
    <property type="entry name" value="SENSOR HISTIDINE KINASE"/>
    <property type="match status" value="1"/>
</dbReference>
<dbReference type="Pfam" id="PF02518">
    <property type="entry name" value="HATPase_c"/>
    <property type="match status" value="1"/>
</dbReference>
<keyword evidence="6 10" id="KW-0418">Kinase</keyword>
<keyword evidence="5" id="KW-0547">Nucleotide-binding</keyword>
<dbReference type="EMBL" id="JAJJMM010000001">
    <property type="protein sequence ID" value="MCC9065651.1"/>
    <property type="molecule type" value="Genomic_DNA"/>
</dbReference>
<dbReference type="RefSeq" id="WP_230039403.1">
    <property type="nucleotide sequence ID" value="NZ_JAJJMM010000001.1"/>
</dbReference>
<dbReference type="PANTHER" id="PTHR43065:SF46">
    <property type="entry name" value="C4-DICARBOXYLATE TRANSPORT SENSOR PROTEIN DCTB"/>
    <property type="match status" value="1"/>
</dbReference>
<name>A0ABS8MJG6_9FLAO</name>
<comment type="catalytic activity">
    <reaction evidence="1">
        <text>ATP + protein L-histidine = ADP + protein N-phospho-L-histidine.</text>
        <dbReference type="EC" id="2.7.13.3"/>
    </reaction>
</comment>
<evidence type="ECO:0000256" key="6">
    <source>
        <dbReference type="ARBA" id="ARBA00022777"/>
    </source>
</evidence>
<dbReference type="GO" id="GO:0016301">
    <property type="term" value="F:kinase activity"/>
    <property type="evidence" value="ECO:0007669"/>
    <property type="project" value="UniProtKB-KW"/>
</dbReference>
<accession>A0ABS8MJG6</accession>
<dbReference type="InterPro" id="IPR003594">
    <property type="entry name" value="HATPase_dom"/>
</dbReference>
<dbReference type="SMART" id="SM00388">
    <property type="entry name" value="HisKA"/>
    <property type="match status" value="1"/>
</dbReference>